<proteinExistence type="inferred from homology"/>
<dbReference type="GO" id="GO:0003924">
    <property type="term" value="F:GTPase activity"/>
    <property type="evidence" value="ECO:0007669"/>
    <property type="project" value="InterPro"/>
</dbReference>
<evidence type="ECO:0000313" key="2">
    <source>
        <dbReference type="EMBL" id="SME89575.1"/>
    </source>
</evidence>
<accession>A0A1Y6B8A3</accession>
<dbReference type="Gene3D" id="1.20.5.170">
    <property type="match status" value="1"/>
</dbReference>
<dbReference type="PANTHER" id="PTHR23408:SF3">
    <property type="entry name" value="METHYLMALONIC ACIDURIA TYPE A PROTEIN, MITOCHONDRIAL"/>
    <property type="match status" value="1"/>
</dbReference>
<protein>
    <submittedName>
        <fullName evidence="2">Methylmalonyl-CoA mutase metallochaperone MeaB</fullName>
    </submittedName>
</protein>
<dbReference type="Proteomes" id="UP000192907">
    <property type="component" value="Unassembled WGS sequence"/>
</dbReference>
<dbReference type="SUPFAM" id="SSF52540">
    <property type="entry name" value="P-loop containing nucleoside triphosphate hydrolases"/>
    <property type="match status" value="1"/>
</dbReference>
<dbReference type="InterPro" id="IPR005129">
    <property type="entry name" value="GTPase_ArgK"/>
</dbReference>
<evidence type="ECO:0000256" key="1">
    <source>
        <dbReference type="ARBA" id="ARBA00009625"/>
    </source>
</evidence>
<dbReference type="InterPro" id="IPR027417">
    <property type="entry name" value="P-loop_NTPase"/>
</dbReference>
<dbReference type="RefSeq" id="WP_132314602.1">
    <property type="nucleotide sequence ID" value="NZ_FWZT01000001.1"/>
</dbReference>
<comment type="similarity">
    <text evidence="1">Belongs to the SIMIBI class G3E GTPase family. ArgK/MeaB subfamily.</text>
</comment>
<name>A0A1Y6B8A3_9BACT</name>
<dbReference type="GO" id="GO:0005525">
    <property type="term" value="F:GTP binding"/>
    <property type="evidence" value="ECO:0007669"/>
    <property type="project" value="InterPro"/>
</dbReference>
<evidence type="ECO:0000313" key="3">
    <source>
        <dbReference type="Proteomes" id="UP000192907"/>
    </source>
</evidence>
<dbReference type="GO" id="GO:0005737">
    <property type="term" value="C:cytoplasm"/>
    <property type="evidence" value="ECO:0007669"/>
    <property type="project" value="TreeGrafter"/>
</dbReference>
<organism evidence="2 3">
    <name type="scientific">Pseudobacteriovorax antillogorgiicola</name>
    <dbReference type="NCBI Taxonomy" id="1513793"/>
    <lineage>
        <taxon>Bacteria</taxon>
        <taxon>Pseudomonadati</taxon>
        <taxon>Bdellovibrionota</taxon>
        <taxon>Oligoflexia</taxon>
        <taxon>Oligoflexales</taxon>
        <taxon>Pseudobacteriovoracaceae</taxon>
        <taxon>Pseudobacteriovorax</taxon>
    </lineage>
</organism>
<dbReference type="PANTHER" id="PTHR23408">
    <property type="entry name" value="METHYLMALONYL-COA MUTASE"/>
    <property type="match status" value="1"/>
</dbReference>
<dbReference type="EMBL" id="FWZT01000001">
    <property type="protein sequence ID" value="SME89575.1"/>
    <property type="molecule type" value="Genomic_DNA"/>
</dbReference>
<dbReference type="NCBIfam" id="TIGR00750">
    <property type="entry name" value="lao"/>
    <property type="match status" value="1"/>
</dbReference>
<reference evidence="3" key="1">
    <citation type="submission" date="2017-04" db="EMBL/GenBank/DDBJ databases">
        <authorList>
            <person name="Varghese N."/>
            <person name="Submissions S."/>
        </authorList>
    </citation>
    <scope>NUCLEOTIDE SEQUENCE [LARGE SCALE GENOMIC DNA]</scope>
    <source>
        <strain evidence="3">RKEM611</strain>
    </source>
</reference>
<dbReference type="STRING" id="1513793.SAMN06296036_101275"/>
<dbReference type="NCBIfam" id="NF006958">
    <property type="entry name" value="PRK09435.1"/>
    <property type="match status" value="1"/>
</dbReference>
<dbReference type="Gene3D" id="1.10.287.130">
    <property type="match status" value="1"/>
</dbReference>
<sequence length="325" mass="35959">MTDNLFERLLSGERRALGKAITLIESQSPKHRAEANALMDQVMKAPKPSIRIGISGTPGAGKSTFIEAFGMALIEKGHKVAVLAVDPSSPISSGSILGDKTRMQHLSAHPQAFIRPSPAGRHLGGVASRTREAIYLCEAANYDFIIVETVGVGQSEHLVHSMVDAFIYLQLPNSGDQLQGIKKGILELAHLILVNKCDGKHVQAAKRAKTDLDLALNLIYQNRPEERPEVILMSALEKTGLDQVYQQILALIDGLKSNEELHSRRAQQALDWYRDEVQRLLVERVFENEDFKRLYQEAEASVARQEKSARQAAFKFTNALMIGSK</sequence>
<dbReference type="AlphaFoldDB" id="A0A1Y6B8A3"/>
<dbReference type="Gene3D" id="3.40.50.300">
    <property type="entry name" value="P-loop containing nucleotide triphosphate hydrolases"/>
    <property type="match status" value="1"/>
</dbReference>
<gene>
    <name evidence="2" type="ORF">SAMN06296036_101275</name>
</gene>
<dbReference type="Pfam" id="PF03308">
    <property type="entry name" value="MeaB"/>
    <property type="match status" value="1"/>
</dbReference>
<dbReference type="OrthoDB" id="9778292at2"/>
<dbReference type="CDD" id="cd03114">
    <property type="entry name" value="MMAA-like"/>
    <property type="match status" value="1"/>
</dbReference>
<keyword evidence="3" id="KW-1185">Reference proteome</keyword>